<dbReference type="AlphaFoldDB" id="A0A212RC42"/>
<dbReference type="RefSeq" id="WP_088561631.1">
    <property type="nucleotide sequence ID" value="NZ_FYEH01000007.1"/>
</dbReference>
<dbReference type="Proteomes" id="UP000197065">
    <property type="component" value="Unassembled WGS sequence"/>
</dbReference>
<evidence type="ECO:0000313" key="11">
    <source>
        <dbReference type="EMBL" id="SNB69807.1"/>
    </source>
</evidence>
<evidence type="ECO:0000256" key="1">
    <source>
        <dbReference type="ARBA" id="ARBA00004651"/>
    </source>
</evidence>
<gene>
    <name evidence="11" type="ORF">SAMN07250955_10756</name>
</gene>
<evidence type="ECO:0000259" key="9">
    <source>
        <dbReference type="Pfam" id="PF02687"/>
    </source>
</evidence>
<keyword evidence="4" id="KW-1003">Cell membrane</keyword>
<feature type="transmembrane region" description="Helical" evidence="8">
    <location>
        <begin position="23"/>
        <end position="49"/>
    </location>
</feature>
<dbReference type="PANTHER" id="PTHR30489:SF0">
    <property type="entry name" value="LIPOPROTEIN-RELEASING SYSTEM TRANSMEMBRANE PROTEIN LOLE"/>
    <property type="match status" value="1"/>
</dbReference>
<organism evidence="11 12">
    <name type="scientific">Arboricoccus pini</name>
    <dbReference type="NCBI Taxonomy" id="1963835"/>
    <lineage>
        <taxon>Bacteria</taxon>
        <taxon>Pseudomonadati</taxon>
        <taxon>Pseudomonadota</taxon>
        <taxon>Alphaproteobacteria</taxon>
        <taxon>Geminicoccales</taxon>
        <taxon>Geminicoccaceae</taxon>
        <taxon>Arboricoccus</taxon>
    </lineage>
</organism>
<evidence type="ECO:0000256" key="3">
    <source>
        <dbReference type="ARBA" id="ARBA00022448"/>
    </source>
</evidence>
<keyword evidence="6 8" id="KW-1133">Transmembrane helix</keyword>
<feature type="domain" description="MacB-like periplasmic core" evidence="10">
    <location>
        <begin position="31"/>
        <end position="244"/>
    </location>
</feature>
<dbReference type="InterPro" id="IPR051447">
    <property type="entry name" value="Lipoprotein-release_system"/>
</dbReference>
<evidence type="ECO:0000256" key="7">
    <source>
        <dbReference type="ARBA" id="ARBA00023136"/>
    </source>
</evidence>
<feature type="transmembrane region" description="Helical" evidence="8">
    <location>
        <begin position="318"/>
        <end position="344"/>
    </location>
</feature>
<keyword evidence="7 8" id="KW-0472">Membrane</keyword>
<keyword evidence="3" id="KW-0813">Transport</keyword>
<feature type="transmembrane region" description="Helical" evidence="8">
    <location>
        <begin position="273"/>
        <end position="297"/>
    </location>
</feature>
<feature type="domain" description="ABC3 transporter permease C-terminal" evidence="9">
    <location>
        <begin position="276"/>
        <end position="409"/>
    </location>
</feature>
<sequence length="416" mass="45189">MIFGSVERLVAWRYLRPRRQEGFVSLIASFAFLGILLGVGTLIVVLAVMNGFRDELMGRILGFNGHANVISGPAGIADFDSVVGRLRQVNGVISVMPYVEGQVMASANEVSSGAVVRGVRPHDLAVQPLFNDHIVLGRLDSLGQTDTAVIGSRMAGRMGLTVGSNITLISPQGAATAFGTIPRVKTFKVGAIYEVGMYEYDNAFVFIPLADAQAYFQLDDRANAIEIKLDDPERIGRVAPSLQQQLGSGPLRLVTWQQMNLSFFTALEVERNVMFLILTLIIIVAAFNIITGLTMLVRSKARDIAILRTIGASRGSIMRIFFLAGASIGIAGTLAGFLVGLAFATNIDTIRMWLQSLTGVDLWSPEIRFLSQLPARVEFDDTLRVVLMGVGLSFLATLYPAFKAARTDPVEALRYE</sequence>
<dbReference type="GO" id="GO:0044874">
    <property type="term" value="P:lipoprotein localization to outer membrane"/>
    <property type="evidence" value="ECO:0007669"/>
    <property type="project" value="TreeGrafter"/>
</dbReference>
<evidence type="ECO:0000256" key="5">
    <source>
        <dbReference type="ARBA" id="ARBA00022692"/>
    </source>
</evidence>
<reference evidence="11 12" key="1">
    <citation type="submission" date="2017-06" db="EMBL/GenBank/DDBJ databases">
        <authorList>
            <person name="Kim H.J."/>
            <person name="Triplett B.A."/>
        </authorList>
    </citation>
    <scope>NUCLEOTIDE SEQUENCE [LARGE SCALE GENOMIC DNA]</scope>
    <source>
        <strain evidence="11 12">B29T1</strain>
    </source>
</reference>
<dbReference type="InterPro" id="IPR025857">
    <property type="entry name" value="MacB_PCD"/>
</dbReference>
<dbReference type="PANTHER" id="PTHR30489">
    <property type="entry name" value="LIPOPROTEIN-RELEASING SYSTEM TRANSMEMBRANE PROTEIN LOLE"/>
    <property type="match status" value="1"/>
</dbReference>
<proteinExistence type="inferred from homology"/>
<dbReference type="EMBL" id="FYEH01000007">
    <property type="protein sequence ID" value="SNB69807.1"/>
    <property type="molecule type" value="Genomic_DNA"/>
</dbReference>
<comment type="subcellular location">
    <subcellularLocation>
        <location evidence="1">Cell membrane</location>
        <topology evidence="1">Multi-pass membrane protein</topology>
    </subcellularLocation>
</comment>
<dbReference type="InterPro" id="IPR003838">
    <property type="entry name" value="ABC3_permease_C"/>
</dbReference>
<comment type="similarity">
    <text evidence="2">Belongs to the ABC-4 integral membrane protein family. LolC/E subfamily.</text>
</comment>
<accession>A0A212RC42</accession>
<dbReference type="Pfam" id="PF02687">
    <property type="entry name" value="FtsX"/>
    <property type="match status" value="1"/>
</dbReference>
<dbReference type="InterPro" id="IPR011925">
    <property type="entry name" value="LolCE_TM"/>
</dbReference>
<dbReference type="Pfam" id="PF12704">
    <property type="entry name" value="MacB_PCD"/>
    <property type="match status" value="1"/>
</dbReference>
<evidence type="ECO:0000256" key="2">
    <source>
        <dbReference type="ARBA" id="ARBA00005236"/>
    </source>
</evidence>
<protein>
    <submittedName>
        <fullName evidence="11">Lipoprotein-releasing system permease protein</fullName>
    </submittedName>
</protein>
<evidence type="ECO:0000259" key="10">
    <source>
        <dbReference type="Pfam" id="PF12704"/>
    </source>
</evidence>
<evidence type="ECO:0000313" key="12">
    <source>
        <dbReference type="Proteomes" id="UP000197065"/>
    </source>
</evidence>
<dbReference type="OrthoDB" id="9808461at2"/>
<evidence type="ECO:0000256" key="8">
    <source>
        <dbReference type="SAM" id="Phobius"/>
    </source>
</evidence>
<evidence type="ECO:0000256" key="4">
    <source>
        <dbReference type="ARBA" id="ARBA00022475"/>
    </source>
</evidence>
<name>A0A212RC42_9PROT</name>
<keyword evidence="11" id="KW-0449">Lipoprotein</keyword>
<keyword evidence="5 8" id="KW-0812">Transmembrane</keyword>
<feature type="transmembrane region" description="Helical" evidence="8">
    <location>
        <begin position="383"/>
        <end position="402"/>
    </location>
</feature>
<dbReference type="GO" id="GO:0098797">
    <property type="term" value="C:plasma membrane protein complex"/>
    <property type="evidence" value="ECO:0007669"/>
    <property type="project" value="TreeGrafter"/>
</dbReference>
<keyword evidence="12" id="KW-1185">Reference proteome</keyword>
<evidence type="ECO:0000256" key="6">
    <source>
        <dbReference type="ARBA" id="ARBA00022989"/>
    </source>
</evidence>
<dbReference type="NCBIfam" id="TIGR02212">
    <property type="entry name" value="lolCE"/>
    <property type="match status" value="1"/>
</dbReference>
<dbReference type="GO" id="GO:0042953">
    <property type="term" value="P:lipoprotein transport"/>
    <property type="evidence" value="ECO:0007669"/>
    <property type="project" value="InterPro"/>
</dbReference>